<evidence type="ECO:0000313" key="2">
    <source>
        <dbReference type="EMBL" id="MCZ4243491.1"/>
    </source>
</evidence>
<sequence length="300" mass="34010">MISVIIASVDEKRLQDVKNNIEETIGVEYEIISFNNGGTDKLGLCEVYNDGAKAAKYNLLCFMHEDISIKTQNWGLEVVNCFKKNPKIGVLGIAGSAYKSAAPSGWFAESHHTNLLYCNYIQSFKNKGEESVHYLEKGGKSDIAQAVCVDGMWFCSQREIAIKHPFDQNLLKGFHGYDIDFCLNVIQNGYEVMVSLNILMEHFSEGGYSKSWFEDTLKLHDKWANFLPVAVIELPDGERNLIEKSGYKWILKKMVSMGYSFKDLKLFLKVQKVKGNLSNGSFLKYLYYGFKYSGSNQKKA</sequence>
<keyword evidence="3" id="KW-1185">Reference proteome</keyword>
<evidence type="ECO:0000259" key="1">
    <source>
        <dbReference type="Pfam" id="PF13712"/>
    </source>
</evidence>
<dbReference type="InterPro" id="IPR029044">
    <property type="entry name" value="Nucleotide-diphossugar_trans"/>
</dbReference>
<accession>A0ABT4L6N6</accession>
<dbReference type="EMBL" id="JAPWGM010000001">
    <property type="protein sequence ID" value="MCZ4243491.1"/>
    <property type="molecule type" value="Genomic_DNA"/>
</dbReference>
<dbReference type="Pfam" id="PF13712">
    <property type="entry name" value="Glyco_tranf_2_5"/>
    <property type="match status" value="1"/>
</dbReference>
<dbReference type="RefSeq" id="WP_269426553.1">
    <property type="nucleotide sequence ID" value="NZ_JAPWGM010000001.1"/>
</dbReference>
<dbReference type="InterPro" id="IPR059123">
    <property type="entry name" value="StrF_dom"/>
</dbReference>
<dbReference type="Gene3D" id="3.90.550.10">
    <property type="entry name" value="Spore Coat Polysaccharide Biosynthesis Protein SpsA, Chain A"/>
    <property type="match status" value="1"/>
</dbReference>
<protein>
    <submittedName>
        <fullName evidence="2">Glycosyltransferase</fullName>
    </submittedName>
</protein>
<feature type="domain" description="Streptomycin biosynthesis protein StrF" evidence="1">
    <location>
        <begin position="4"/>
        <end position="196"/>
    </location>
</feature>
<reference evidence="2" key="1">
    <citation type="submission" date="2022-12" db="EMBL/GenBank/DDBJ databases">
        <title>Genome sequence of HCMS5-2.</title>
        <authorList>
            <person name="Woo H."/>
        </authorList>
    </citation>
    <scope>NUCLEOTIDE SEQUENCE</scope>
    <source>
        <strain evidence="2">HCMS5-2</strain>
    </source>
</reference>
<name>A0ABT4L6N6_9SPHI</name>
<proteinExistence type="predicted"/>
<dbReference type="SUPFAM" id="SSF53448">
    <property type="entry name" value="Nucleotide-diphospho-sugar transferases"/>
    <property type="match status" value="1"/>
</dbReference>
<organism evidence="2 3">
    <name type="scientific">Pedobacter punctiformis</name>
    <dbReference type="NCBI Taxonomy" id="3004097"/>
    <lineage>
        <taxon>Bacteria</taxon>
        <taxon>Pseudomonadati</taxon>
        <taxon>Bacteroidota</taxon>
        <taxon>Sphingobacteriia</taxon>
        <taxon>Sphingobacteriales</taxon>
        <taxon>Sphingobacteriaceae</taxon>
        <taxon>Pedobacter</taxon>
    </lineage>
</organism>
<gene>
    <name evidence="2" type="ORF">O0955_05680</name>
</gene>
<evidence type="ECO:0000313" key="3">
    <source>
        <dbReference type="Proteomes" id="UP001144347"/>
    </source>
</evidence>
<dbReference type="Proteomes" id="UP001144347">
    <property type="component" value="Unassembled WGS sequence"/>
</dbReference>
<comment type="caution">
    <text evidence="2">The sequence shown here is derived from an EMBL/GenBank/DDBJ whole genome shotgun (WGS) entry which is preliminary data.</text>
</comment>